<accession>X1MB71</accession>
<organism evidence="7">
    <name type="scientific">marine sediment metagenome</name>
    <dbReference type="NCBI Taxonomy" id="412755"/>
    <lineage>
        <taxon>unclassified sequences</taxon>
        <taxon>metagenomes</taxon>
        <taxon>ecological metagenomes</taxon>
    </lineage>
</organism>
<name>X1MB71_9ZZZZ</name>
<feature type="transmembrane region" description="Helical" evidence="5">
    <location>
        <begin position="187"/>
        <end position="210"/>
    </location>
</feature>
<feature type="transmembrane region" description="Helical" evidence="5">
    <location>
        <begin position="32"/>
        <end position="53"/>
    </location>
</feature>
<keyword evidence="2 5" id="KW-0812">Transmembrane</keyword>
<comment type="subcellular location">
    <subcellularLocation>
        <location evidence="1">Membrane</location>
        <topology evidence="1">Multi-pass membrane protein</topology>
    </subcellularLocation>
</comment>
<feature type="transmembrane region" description="Helical" evidence="5">
    <location>
        <begin position="154"/>
        <end position="175"/>
    </location>
</feature>
<dbReference type="PANTHER" id="PTHR22773">
    <property type="entry name" value="NADH DEHYDROGENASE"/>
    <property type="match status" value="1"/>
</dbReference>
<reference evidence="7" key="1">
    <citation type="journal article" date="2014" name="Front. Microbiol.">
        <title>High frequency of phylogenetically diverse reductive dehalogenase-homologous genes in deep subseafloor sedimentary metagenomes.</title>
        <authorList>
            <person name="Kawai M."/>
            <person name="Futagami T."/>
            <person name="Toyoda A."/>
            <person name="Takaki Y."/>
            <person name="Nishi S."/>
            <person name="Hori S."/>
            <person name="Arai W."/>
            <person name="Tsubouchi T."/>
            <person name="Morono Y."/>
            <person name="Uchiyama I."/>
            <person name="Ito T."/>
            <person name="Fujiyama A."/>
            <person name="Inagaki F."/>
            <person name="Takami H."/>
        </authorList>
    </citation>
    <scope>NUCLEOTIDE SEQUENCE</scope>
    <source>
        <strain evidence="7">Expedition CK06-06</strain>
    </source>
</reference>
<evidence type="ECO:0000256" key="1">
    <source>
        <dbReference type="ARBA" id="ARBA00004141"/>
    </source>
</evidence>
<feature type="transmembrane region" description="Helical" evidence="5">
    <location>
        <begin position="6"/>
        <end position="25"/>
    </location>
</feature>
<proteinExistence type="predicted"/>
<dbReference type="Pfam" id="PF00361">
    <property type="entry name" value="Proton_antipo_M"/>
    <property type="match status" value="1"/>
</dbReference>
<comment type="caution">
    <text evidence="7">The sequence shown here is derived from an EMBL/GenBank/DDBJ whole genome shotgun (WGS) entry which is preliminary data.</text>
</comment>
<feature type="non-terminal residue" evidence="7">
    <location>
        <position position="216"/>
    </location>
</feature>
<dbReference type="EMBL" id="BARV01015243">
    <property type="protein sequence ID" value="GAI28503.1"/>
    <property type="molecule type" value="Genomic_DNA"/>
</dbReference>
<evidence type="ECO:0000256" key="4">
    <source>
        <dbReference type="ARBA" id="ARBA00023136"/>
    </source>
</evidence>
<feature type="transmembrane region" description="Helical" evidence="5">
    <location>
        <begin position="122"/>
        <end position="142"/>
    </location>
</feature>
<keyword evidence="4 5" id="KW-0472">Membrane</keyword>
<evidence type="ECO:0000259" key="6">
    <source>
        <dbReference type="Pfam" id="PF00361"/>
    </source>
</evidence>
<gene>
    <name evidence="7" type="ORF">S06H3_26376</name>
</gene>
<evidence type="ECO:0000256" key="3">
    <source>
        <dbReference type="ARBA" id="ARBA00022989"/>
    </source>
</evidence>
<evidence type="ECO:0000313" key="7">
    <source>
        <dbReference type="EMBL" id="GAI28503.1"/>
    </source>
</evidence>
<feature type="transmembrane region" description="Helical" evidence="5">
    <location>
        <begin position="68"/>
        <end position="87"/>
    </location>
</feature>
<dbReference type="GO" id="GO:0016020">
    <property type="term" value="C:membrane"/>
    <property type="evidence" value="ECO:0007669"/>
    <property type="project" value="UniProtKB-SubCell"/>
</dbReference>
<protein>
    <recommendedName>
        <fullName evidence="6">NADH:quinone oxidoreductase/Mrp antiporter transmembrane domain-containing protein</fullName>
    </recommendedName>
</protein>
<feature type="transmembrane region" description="Helical" evidence="5">
    <location>
        <begin position="99"/>
        <end position="116"/>
    </location>
</feature>
<dbReference type="InterPro" id="IPR001750">
    <property type="entry name" value="ND/Mrp_TM"/>
</dbReference>
<keyword evidence="3 5" id="KW-1133">Transmembrane helix</keyword>
<evidence type="ECO:0000256" key="2">
    <source>
        <dbReference type="ARBA" id="ARBA00022692"/>
    </source>
</evidence>
<dbReference type="AlphaFoldDB" id="X1MB71"/>
<evidence type="ECO:0000256" key="5">
    <source>
        <dbReference type="SAM" id="Phobius"/>
    </source>
</evidence>
<sequence>MNLGLLAPEISLAGTAIVVILLDLFIQRKGWLVIVSLAGLVVSAGLSLAMWGGSSQAIFNNMLAVDNFALFFKLLFLGIAALVILASTDYVSKFARFQGEYYALVLLSALGMMLMAATTELISIYIALELTSICLYVLVGFLKDRKSSEASLKYLLLGAIASAVLLYGMALVFGFTGKTQLGEIAQVIQAMSPQTLLASPALILGIVLLVEGRIQA</sequence>
<feature type="domain" description="NADH:quinone oxidoreductase/Mrp antiporter transmembrane" evidence="6">
    <location>
        <begin position="119"/>
        <end position="207"/>
    </location>
</feature>